<sequence>MQERAAGERTTLTAYFAYNAEHEEDSRHVLYIDFPKDHVWKIQAKAWAPRQRGAASVGRMYFVPPTTGKRFFFRLLFTVVPGAQSFEHLRTVYGVDHPTFQSACGALGLLQEDTEWDLFLREACVDQNAPRLSNLFAILLLLCSLLRPQVLWDRYVDDMTHETR</sequence>
<evidence type="ECO:0000313" key="1">
    <source>
        <dbReference type="EMBL" id="KAI9911662.1"/>
    </source>
</evidence>
<gene>
    <name evidence="1" type="ORF">PsorP6_009302</name>
</gene>
<accession>A0ACC0VYT4</accession>
<protein>
    <submittedName>
        <fullName evidence="1">Uncharacterized protein</fullName>
    </submittedName>
</protein>
<reference evidence="1 2" key="1">
    <citation type="journal article" date="2022" name="bioRxiv">
        <title>The genome of the oomycete Peronosclerospora sorghi, a cosmopolitan pathogen of maize and sorghum, is inflated with dispersed pseudogenes.</title>
        <authorList>
            <person name="Fletcher K."/>
            <person name="Martin F."/>
            <person name="Isakeit T."/>
            <person name="Cavanaugh K."/>
            <person name="Magill C."/>
            <person name="Michelmore R."/>
        </authorList>
    </citation>
    <scope>NUCLEOTIDE SEQUENCE [LARGE SCALE GENOMIC DNA]</scope>
    <source>
        <strain evidence="1">P6</strain>
    </source>
</reference>
<dbReference type="EMBL" id="CM047584">
    <property type="protein sequence ID" value="KAI9911662.1"/>
    <property type="molecule type" value="Genomic_DNA"/>
</dbReference>
<name>A0ACC0VYT4_9STRA</name>
<dbReference type="Proteomes" id="UP001163321">
    <property type="component" value="Chromosome 5"/>
</dbReference>
<keyword evidence="2" id="KW-1185">Reference proteome</keyword>
<comment type="caution">
    <text evidence="1">The sequence shown here is derived from an EMBL/GenBank/DDBJ whole genome shotgun (WGS) entry which is preliminary data.</text>
</comment>
<evidence type="ECO:0000313" key="2">
    <source>
        <dbReference type="Proteomes" id="UP001163321"/>
    </source>
</evidence>
<proteinExistence type="predicted"/>
<organism evidence="1 2">
    <name type="scientific">Peronosclerospora sorghi</name>
    <dbReference type="NCBI Taxonomy" id="230839"/>
    <lineage>
        <taxon>Eukaryota</taxon>
        <taxon>Sar</taxon>
        <taxon>Stramenopiles</taxon>
        <taxon>Oomycota</taxon>
        <taxon>Peronosporomycetes</taxon>
        <taxon>Peronosporales</taxon>
        <taxon>Peronosporaceae</taxon>
        <taxon>Peronosclerospora</taxon>
    </lineage>
</organism>